<dbReference type="InterPro" id="IPR044855">
    <property type="entry name" value="CoA-Trfase_III_dom3_sf"/>
</dbReference>
<keyword evidence="1 2" id="KW-0808">Transferase</keyword>
<organism evidence="2 3">
    <name type="scientific">Streptomyces albipurpureus</name>
    <dbReference type="NCBI Taxonomy" id="2897419"/>
    <lineage>
        <taxon>Bacteria</taxon>
        <taxon>Bacillati</taxon>
        <taxon>Actinomycetota</taxon>
        <taxon>Actinomycetes</taxon>
        <taxon>Kitasatosporales</taxon>
        <taxon>Streptomycetaceae</taxon>
        <taxon>Streptomyces</taxon>
    </lineage>
</organism>
<keyword evidence="3" id="KW-1185">Reference proteome</keyword>
<dbReference type="Gene3D" id="3.40.50.10540">
    <property type="entry name" value="Crotonobetainyl-coa:carnitine coa-transferase, domain 1"/>
    <property type="match status" value="1"/>
</dbReference>
<dbReference type="InterPro" id="IPR023606">
    <property type="entry name" value="CoA-Trfase_III_dom_1_sf"/>
</dbReference>
<reference evidence="2" key="1">
    <citation type="submission" date="2022-06" db="EMBL/GenBank/DDBJ databases">
        <title>Genome public.</title>
        <authorList>
            <person name="Sun Q."/>
        </authorList>
    </citation>
    <scope>NUCLEOTIDE SEQUENCE</scope>
    <source>
        <strain evidence="2">CWNU-1</strain>
    </source>
</reference>
<dbReference type="InterPro" id="IPR003673">
    <property type="entry name" value="CoA-Trfase_fam_III"/>
</dbReference>
<evidence type="ECO:0000313" key="3">
    <source>
        <dbReference type="Proteomes" id="UP001431429"/>
    </source>
</evidence>
<dbReference type="PANTHER" id="PTHR48207:SF3">
    <property type="entry name" value="SUCCINATE--HYDROXYMETHYLGLUTARATE COA-TRANSFERASE"/>
    <property type="match status" value="1"/>
</dbReference>
<sequence>MTARPALTAGGGPSQVFDDLRVLDLSRWVAGEFCTKTFADFGADVIKIEKPGEGSLTRHRGPYPGDTHNPEASALFLHLNTNKRSVSLDFSTTIGRQLLLELAAKADLVVESFRPGTLECHGIGPRALHEANPRAVIVRISAFGQTGRYRDHEATGLVLQAMGGPLNATGAADRPPHRKPGMLDHCTIGRMAAEAALGGLFSARRSGRGSVIDVSGMEALLAGADRRASYLLTAAYAGMNAPRGVRSPHRGAATFTGSFRCRDGHVMLYVANQVFWNRLVDLVAAGDDGFRTRFRDRFSFDSPEEQRAFRDRVEDWFATRSKHDVMAHGQAAGIPLTAFLDVGEVADSEHFRGRGYFIKADHPAVGELEYLGAPWRMRSGWRLRRTAPLLGEDTADVLAELNTPLAPAEAPGGAEPV</sequence>
<protein>
    <submittedName>
        <fullName evidence="2">CoA transferase</fullName>
    </submittedName>
</protein>
<dbReference type="PANTHER" id="PTHR48207">
    <property type="entry name" value="SUCCINATE--HYDROXYMETHYLGLUTARATE COA-TRANSFERASE"/>
    <property type="match status" value="1"/>
</dbReference>
<dbReference type="Pfam" id="PF02515">
    <property type="entry name" value="CoA_transf_3"/>
    <property type="match status" value="1"/>
</dbReference>
<dbReference type="InterPro" id="IPR050483">
    <property type="entry name" value="CoA-transferase_III_domain"/>
</dbReference>
<evidence type="ECO:0000256" key="1">
    <source>
        <dbReference type="ARBA" id="ARBA00022679"/>
    </source>
</evidence>
<accession>A0ABT0UG27</accession>
<dbReference type="Gene3D" id="3.30.1540.10">
    <property type="entry name" value="formyl-coa transferase, domain 3"/>
    <property type="match status" value="1"/>
</dbReference>
<name>A0ABT0UG27_9ACTN</name>
<dbReference type="GO" id="GO:0016740">
    <property type="term" value="F:transferase activity"/>
    <property type="evidence" value="ECO:0007669"/>
    <property type="project" value="UniProtKB-KW"/>
</dbReference>
<dbReference type="SUPFAM" id="SSF89796">
    <property type="entry name" value="CoA-transferase family III (CaiB/BaiF)"/>
    <property type="match status" value="1"/>
</dbReference>
<gene>
    <name evidence="2" type="ORF">NBG84_04500</name>
</gene>
<dbReference type="Proteomes" id="UP001431429">
    <property type="component" value="Unassembled WGS sequence"/>
</dbReference>
<comment type="caution">
    <text evidence="2">The sequence shown here is derived from an EMBL/GenBank/DDBJ whole genome shotgun (WGS) entry which is preliminary data.</text>
</comment>
<dbReference type="RefSeq" id="WP_250917935.1">
    <property type="nucleotide sequence ID" value="NZ_JAMQAW010000003.1"/>
</dbReference>
<evidence type="ECO:0000313" key="2">
    <source>
        <dbReference type="EMBL" id="MCM2387577.1"/>
    </source>
</evidence>
<proteinExistence type="predicted"/>
<dbReference type="EMBL" id="JAMQAW010000003">
    <property type="protein sequence ID" value="MCM2387577.1"/>
    <property type="molecule type" value="Genomic_DNA"/>
</dbReference>